<evidence type="ECO:0000313" key="2">
    <source>
        <dbReference type="EMBL" id="KAB0482444.1"/>
    </source>
</evidence>
<dbReference type="AlphaFoldDB" id="A0A7V7TI01"/>
<feature type="domain" description="TIR" evidence="1">
    <location>
        <begin position="258"/>
        <end position="347"/>
    </location>
</feature>
<sequence>MAGIVKRKYESETRKLQKSFTRPLNLISEALPAEYDKYVLLKLFKELFPLMWDSLNKRYEQYESKDKFLAKVGKKKRYYHDKPDVFFFKLLKVKHMISQGQLAAHKKKFNENNAQLAYQLLLNKANNKVKSHENKIASINRDLQIVDPLYIDAFLSAYHKRGITIQGKVEIFNELKKYNTLKVIEFFQKLNDSERNNQVRRMAFEHLQKLGASVRLRKNFKGKVKSYNTETDQFIVSPEDLYQRLESNTIQNKKKFHVFISHSYKDSDLVRQVKSCLNNHDLSVYCDWTSDNDFLKRNLVSDYTKMVLKKRIEQSRCIVFLQTKNSVNTDNSFTSPWISLEIEHALLVGKPIYSLNFTNDSNIFKQVKYYINNGIKIDDAEVNKILT</sequence>
<protein>
    <submittedName>
        <fullName evidence="2">TIR domain-containing protein</fullName>
    </submittedName>
</protein>
<gene>
    <name evidence="2" type="ORF">F7Q91_03280</name>
</gene>
<dbReference type="InterPro" id="IPR035897">
    <property type="entry name" value="Toll_tir_struct_dom_sf"/>
</dbReference>
<dbReference type="InterPro" id="IPR000157">
    <property type="entry name" value="TIR_dom"/>
</dbReference>
<name>A0A7V7TI01_9VIBR</name>
<dbReference type="Pfam" id="PF13676">
    <property type="entry name" value="TIR_2"/>
    <property type="match status" value="1"/>
</dbReference>
<dbReference type="RefSeq" id="WP_137406579.1">
    <property type="nucleotide sequence ID" value="NZ_AP025467.1"/>
</dbReference>
<dbReference type="EMBL" id="VZPX01000004">
    <property type="protein sequence ID" value="KAB0482444.1"/>
    <property type="molecule type" value="Genomic_DNA"/>
</dbReference>
<dbReference type="GO" id="GO:0007165">
    <property type="term" value="P:signal transduction"/>
    <property type="evidence" value="ECO:0007669"/>
    <property type="project" value="InterPro"/>
</dbReference>
<proteinExistence type="predicted"/>
<evidence type="ECO:0000313" key="3">
    <source>
        <dbReference type="Proteomes" id="UP000423756"/>
    </source>
</evidence>
<comment type="caution">
    <text evidence="2">The sequence shown here is derived from an EMBL/GenBank/DDBJ whole genome shotgun (WGS) entry which is preliminary data.</text>
</comment>
<organism evidence="2 3">
    <name type="scientific">Vibrio chagasii</name>
    <dbReference type="NCBI Taxonomy" id="170679"/>
    <lineage>
        <taxon>Bacteria</taxon>
        <taxon>Pseudomonadati</taxon>
        <taxon>Pseudomonadota</taxon>
        <taxon>Gammaproteobacteria</taxon>
        <taxon>Vibrionales</taxon>
        <taxon>Vibrionaceae</taxon>
        <taxon>Vibrio</taxon>
    </lineage>
</organism>
<evidence type="ECO:0000259" key="1">
    <source>
        <dbReference type="Pfam" id="PF13676"/>
    </source>
</evidence>
<dbReference type="GeneID" id="77344679"/>
<dbReference type="Proteomes" id="UP000423756">
    <property type="component" value="Unassembled WGS sequence"/>
</dbReference>
<reference evidence="2 3" key="1">
    <citation type="submission" date="2019-09" db="EMBL/GenBank/DDBJ databases">
        <title>Draft genome sequences of 48 bacterial type strains from the CCUG.</title>
        <authorList>
            <person name="Tunovic T."/>
            <person name="Pineiro-Iglesias B."/>
            <person name="Unosson C."/>
            <person name="Inganas E."/>
            <person name="Ohlen M."/>
            <person name="Cardew S."/>
            <person name="Jensie-Markopoulos S."/>
            <person name="Salva-Serra F."/>
            <person name="Jaen-Luchoro D."/>
            <person name="Karlsson R."/>
            <person name="Svensson-Stadler L."/>
            <person name="Chun J."/>
            <person name="Moore E."/>
        </authorList>
    </citation>
    <scope>NUCLEOTIDE SEQUENCE [LARGE SCALE GENOMIC DNA]</scope>
    <source>
        <strain evidence="2 3">CCUG 48643</strain>
    </source>
</reference>
<dbReference type="SUPFAM" id="SSF52200">
    <property type="entry name" value="Toll/Interleukin receptor TIR domain"/>
    <property type="match status" value="1"/>
</dbReference>
<dbReference type="Gene3D" id="3.40.50.10140">
    <property type="entry name" value="Toll/interleukin-1 receptor homology (TIR) domain"/>
    <property type="match status" value="1"/>
</dbReference>
<accession>A0A7V7TI01</accession>